<reference evidence="1 2" key="1">
    <citation type="submission" date="2020-08" db="EMBL/GenBank/DDBJ databases">
        <title>Sequencing the genomes of 1000 actinobacteria strains.</title>
        <authorList>
            <person name="Klenk H.-P."/>
        </authorList>
    </citation>
    <scope>NUCLEOTIDE SEQUENCE [LARGE SCALE GENOMIC DNA]</scope>
    <source>
        <strain evidence="1 2">DSM 45298</strain>
    </source>
</reference>
<dbReference type="EMBL" id="JACIFP010000002">
    <property type="protein sequence ID" value="MBB4138003.1"/>
    <property type="molecule type" value="Genomic_DNA"/>
</dbReference>
<dbReference type="RefSeq" id="WP_183373280.1">
    <property type="nucleotide sequence ID" value="NZ_JACIFP010000002.1"/>
</dbReference>
<proteinExistence type="predicted"/>
<accession>A0A840F626</accession>
<protein>
    <submittedName>
        <fullName evidence="1">Uncharacterized protein</fullName>
    </submittedName>
</protein>
<dbReference type="Proteomes" id="UP000551501">
    <property type="component" value="Unassembled WGS sequence"/>
</dbReference>
<keyword evidence="2" id="KW-1185">Reference proteome</keyword>
<comment type="caution">
    <text evidence="1">The sequence shown here is derived from an EMBL/GenBank/DDBJ whole genome shotgun (WGS) entry which is preliminary data.</text>
</comment>
<evidence type="ECO:0000313" key="2">
    <source>
        <dbReference type="Proteomes" id="UP000551501"/>
    </source>
</evidence>
<organism evidence="1 2">
    <name type="scientific">Gordonia humi</name>
    <dbReference type="NCBI Taxonomy" id="686429"/>
    <lineage>
        <taxon>Bacteria</taxon>
        <taxon>Bacillati</taxon>
        <taxon>Actinomycetota</taxon>
        <taxon>Actinomycetes</taxon>
        <taxon>Mycobacteriales</taxon>
        <taxon>Gordoniaceae</taxon>
        <taxon>Gordonia</taxon>
    </lineage>
</organism>
<dbReference type="InterPro" id="IPR045592">
    <property type="entry name" value="DUF6461"/>
</dbReference>
<evidence type="ECO:0000313" key="1">
    <source>
        <dbReference type="EMBL" id="MBB4138003.1"/>
    </source>
</evidence>
<gene>
    <name evidence="1" type="ORF">BKA16_004628</name>
</gene>
<dbReference type="AlphaFoldDB" id="A0A840F626"/>
<dbReference type="Pfam" id="PF20062">
    <property type="entry name" value="DUF6461"/>
    <property type="match status" value="1"/>
</dbReference>
<name>A0A840F626_9ACTN</name>
<sequence length="106" mass="11555">MRELSVGGQVLTRSKDVESVSSLLVWEDGKNIVGFDPLMRYKFGGDPLLAPRVSRMTEVGIDPETGKAIHDGLFHVPESSFAMAGNYLGVSVTPEFLYSVSFGFGR</sequence>